<keyword evidence="1" id="KW-0489">Methyltransferase</keyword>
<name>A0A2K1L951_PHYPA</name>
<dbReference type="Gramene" id="Pp3c1_22230V3.2">
    <property type="protein sequence ID" value="Pp3c1_22230V3.2"/>
    <property type="gene ID" value="Pp3c1_22230"/>
</dbReference>
<evidence type="ECO:0000313" key="7">
    <source>
        <dbReference type="Proteomes" id="UP000006727"/>
    </source>
</evidence>
<feature type="domain" description="SET" evidence="4">
    <location>
        <begin position="42"/>
        <end position="291"/>
    </location>
</feature>
<reference evidence="6" key="3">
    <citation type="submission" date="2020-12" db="UniProtKB">
        <authorList>
            <consortium name="EnsemblPlants"/>
        </authorList>
    </citation>
    <scope>IDENTIFICATION</scope>
</reference>
<evidence type="ECO:0000256" key="2">
    <source>
        <dbReference type="ARBA" id="ARBA00022679"/>
    </source>
</evidence>
<sequence length="517" mass="58237">MADEDADEYKDLLNWAASRGITDAPFVGDKPTSIRSTPSLGFSIRIATFPDAGGRGLAAARDLKLGELILRVPEKALMNGRSARLDAELTRALALYPSLSHVQVLCVHLLREIAKGRTSERFPYLVHLPRYYHTASFYSPFEAQALQVKDAVSMAEGVVQNSREEWLQARPVLEKLGLGRRFCTLQGWLWAFATISSRTLYVPWDEAGTLCPVGDFFNYACPGVPYNLPPTAQDTQMREGDLISEEDVDTSGGIEIRDRLRDGGFEDERGEYCFYARQDYQEGQQVLLCYGTYTNLELLEHYGFLLPFNPNDKVHIELPTADEFNPGAVRPPPEADLLMNLFIDYEGKPSFSLLSNLRLRAAPATLLKSRHHLALAGQQISPESDKAVFRWLKSKCEKMLTSCPTSFDVDELLLAVIDSHPSVAEIQKLLTVYKEDFLPSPTENLELLNAPEHLQPVILNELESFIASAPHTETSSTPSWPSDLRLERWRLAIQWRLGYKKIVRRSISHCSRMLDCD</sequence>
<evidence type="ECO:0000256" key="1">
    <source>
        <dbReference type="ARBA" id="ARBA00022603"/>
    </source>
</evidence>
<reference evidence="5 7" key="1">
    <citation type="journal article" date="2008" name="Science">
        <title>The Physcomitrella genome reveals evolutionary insights into the conquest of land by plants.</title>
        <authorList>
            <person name="Rensing S."/>
            <person name="Lang D."/>
            <person name="Zimmer A."/>
            <person name="Terry A."/>
            <person name="Salamov A."/>
            <person name="Shapiro H."/>
            <person name="Nishiyama T."/>
            <person name="Perroud P.-F."/>
            <person name="Lindquist E."/>
            <person name="Kamisugi Y."/>
            <person name="Tanahashi T."/>
            <person name="Sakakibara K."/>
            <person name="Fujita T."/>
            <person name="Oishi K."/>
            <person name="Shin-I T."/>
            <person name="Kuroki Y."/>
            <person name="Toyoda A."/>
            <person name="Suzuki Y."/>
            <person name="Hashimoto A."/>
            <person name="Yamaguchi K."/>
            <person name="Sugano A."/>
            <person name="Kohara Y."/>
            <person name="Fujiyama A."/>
            <person name="Anterola A."/>
            <person name="Aoki S."/>
            <person name="Ashton N."/>
            <person name="Barbazuk W.B."/>
            <person name="Barker E."/>
            <person name="Bennetzen J."/>
            <person name="Bezanilla M."/>
            <person name="Blankenship R."/>
            <person name="Cho S.H."/>
            <person name="Dutcher S."/>
            <person name="Estelle M."/>
            <person name="Fawcett J.A."/>
            <person name="Gundlach H."/>
            <person name="Hanada K."/>
            <person name="Heyl A."/>
            <person name="Hicks K.A."/>
            <person name="Hugh J."/>
            <person name="Lohr M."/>
            <person name="Mayer K."/>
            <person name="Melkozernov A."/>
            <person name="Murata T."/>
            <person name="Nelson D."/>
            <person name="Pils B."/>
            <person name="Prigge M."/>
            <person name="Reiss B."/>
            <person name="Renner T."/>
            <person name="Rombauts S."/>
            <person name="Rushton P."/>
            <person name="Sanderfoot A."/>
            <person name="Schween G."/>
            <person name="Shiu S.-H."/>
            <person name="Stueber K."/>
            <person name="Theodoulou F.L."/>
            <person name="Tu H."/>
            <person name="Van de Peer Y."/>
            <person name="Verrier P.J."/>
            <person name="Waters E."/>
            <person name="Wood A."/>
            <person name="Yang L."/>
            <person name="Cove D."/>
            <person name="Cuming A."/>
            <person name="Hasebe M."/>
            <person name="Lucas S."/>
            <person name="Mishler D.B."/>
            <person name="Reski R."/>
            <person name="Grigoriev I."/>
            <person name="Quatrano R.S."/>
            <person name="Boore J.L."/>
        </authorList>
    </citation>
    <scope>NUCLEOTIDE SEQUENCE [LARGE SCALE GENOMIC DNA]</scope>
    <source>
        <strain evidence="6 7">cv. Gransden 2004</strain>
    </source>
</reference>
<dbReference type="RefSeq" id="XP_024369947.1">
    <property type="nucleotide sequence ID" value="XM_024514179.2"/>
</dbReference>
<dbReference type="OrthoDB" id="441812at2759"/>
<dbReference type="Gene3D" id="3.90.1410.10">
    <property type="entry name" value="set domain protein methyltransferase, domain 1"/>
    <property type="match status" value="1"/>
</dbReference>
<evidence type="ECO:0000259" key="4">
    <source>
        <dbReference type="PROSITE" id="PS50280"/>
    </source>
</evidence>
<keyword evidence="7" id="KW-1185">Reference proteome</keyword>
<gene>
    <name evidence="6" type="primary">LOC112279583</name>
    <name evidence="5" type="ORF">PHYPA_000993</name>
</gene>
<dbReference type="Gene3D" id="3.90.1420.10">
    <property type="entry name" value="Rubisco LSMT, substrate-binding domain"/>
    <property type="match status" value="1"/>
</dbReference>
<dbReference type="SUPFAM" id="SSF82199">
    <property type="entry name" value="SET domain"/>
    <property type="match status" value="1"/>
</dbReference>
<accession>A0A2K1L951</accession>
<evidence type="ECO:0000313" key="6">
    <source>
        <dbReference type="EnsemblPlants" id="Pp3c1_22230V3.1"/>
    </source>
</evidence>
<dbReference type="AlphaFoldDB" id="A0A2K1L951"/>
<dbReference type="EMBL" id="ABEU02000001">
    <property type="protein sequence ID" value="PNR62569.1"/>
    <property type="molecule type" value="Genomic_DNA"/>
</dbReference>
<keyword evidence="3" id="KW-0949">S-adenosyl-L-methionine</keyword>
<dbReference type="FunFam" id="3.90.1410.10:FF:000012">
    <property type="entry name" value="Protein SET DOMAIN GROUP 40"/>
    <property type="match status" value="1"/>
</dbReference>
<dbReference type="OMA" id="TFRSWLW"/>
<dbReference type="EnsemblPlants" id="Pp3c1_22230V3.2">
    <property type="protein sequence ID" value="Pp3c1_22230V3.2"/>
    <property type="gene ID" value="Pp3c1_22230"/>
</dbReference>
<evidence type="ECO:0000313" key="5">
    <source>
        <dbReference type="EMBL" id="PNR62569.1"/>
    </source>
</evidence>
<dbReference type="STRING" id="3218.A0A2K1L951"/>
<dbReference type="EnsemblPlants" id="Pp3c1_22230V3.1">
    <property type="protein sequence ID" value="Pp3c1_22230V3.1"/>
    <property type="gene ID" value="Pp3c1_22230"/>
</dbReference>
<dbReference type="PANTHER" id="PTHR13271">
    <property type="entry name" value="UNCHARACTERIZED PUTATIVE METHYLTRANSFERASE"/>
    <property type="match status" value="1"/>
</dbReference>
<dbReference type="Gramene" id="Pp3c1_22230V3.1">
    <property type="protein sequence ID" value="Pp3c1_22230V3.1"/>
    <property type="gene ID" value="Pp3c1_22230"/>
</dbReference>
<dbReference type="InterPro" id="IPR050600">
    <property type="entry name" value="SETD3_SETD6_MTase"/>
</dbReference>
<dbReference type="KEGG" id="ppp:112279583"/>
<dbReference type="CDD" id="cd10527">
    <property type="entry name" value="SET_LSMT"/>
    <property type="match status" value="1"/>
</dbReference>
<dbReference type="FunCoup" id="A0A2K1L951">
    <property type="interactions" value="390"/>
</dbReference>
<evidence type="ECO:0000256" key="3">
    <source>
        <dbReference type="ARBA" id="ARBA00022691"/>
    </source>
</evidence>
<proteinExistence type="predicted"/>
<organism evidence="5">
    <name type="scientific">Physcomitrium patens</name>
    <name type="common">Spreading-leaved earth moss</name>
    <name type="synonym">Physcomitrella patens</name>
    <dbReference type="NCBI Taxonomy" id="3218"/>
    <lineage>
        <taxon>Eukaryota</taxon>
        <taxon>Viridiplantae</taxon>
        <taxon>Streptophyta</taxon>
        <taxon>Embryophyta</taxon>
        <taxon>Bryophyta</taxon>
        <taxon>Bryophytina</taxon>
        <taxon>Bryopsida</taxon>
        <taxon>Funariidae</taxon>
        <taxon>Funariales</taxon>
        <taxon>Funariaceae</taxon>
        <taxon>Physcomitrium</taxon>
    </lineage>
</organism>
<reference evidence="5 7" key="2">
    <citation type="journal article" date="2018" name="Plant J.">
        <title>The Physcomitrella patens chromosome-scale assembly reveals moss genome structure and evolution.</title>
        <authorList>
            <person name="Lang D."/>
            <person name="Ullrich K.K."/>
            <person name="Murat F."/>
            <person name="Fuchs J."/>
            <person name="Jenkins J."/>
            <person name="Haas F.B."/>
            <person name="Piednoel M."/>
            <person name="Gundlach H."/>
            <person name="Van Bel M."/>
            <person name="Meyberg R."/>
            <person name="Vives C."/>
            <person name="Morata J."/>
            <person name="Symeonidi A."/>
            <person name="Hiss M."/>
            <person name="Muchero W."/>
            <person name="Kamisugi Y."/>
            <person name="Saleh O."/>
            <person name="Blanc G."/>
            <person name="Decker E.L."/>
            <person name="van Gessel N."/>
            <person name="Grimwood J."/>
            <person name="Hayes R.D."/>
            <person name="Graham S.W."/>
            <person name="Gunter L.E."/>
            <person name="McDaniel S.F."/>
            <person name="Hoernstein S.N.W."/>
            <person name="Larsson A."/>
            <person name="Li F.W."/>
            <person name="Perroud P.F."/>
            <person name="Phillips J."/>
            <person name="Ranjan P."/>
            <person name="Rokshar D.S."/>
            <person name="Rothfels C.J."/>
            <person name="Schneider L."/>
            <person name="Shu S."/>
            <person name="Stevenson D.W."/>
            <person name="Thummler F."/>
            <person name="Tillich M."/>
            <person name="Villarreal Aguilar J.C."/>
            <person name="Widiez T."/>
            <person name="Wong G.K."/>
            <person name="Wymore A."/>
            <person name="Zhang Y."/>
            <person name="Zimmer A.D."/>
            <person name="Quatrano R.S."/>
            <person name="Mayer K.F.X."/>
            <person name="Goodstein D."/>
            <person name="Casacuberta J.M."/>
            <person name="Vandepoele K."/>
            <person name="Reski R."/>
            <person name="Cuming A.C."/>
            <person name="Tuskan G.A."/>
            <person name="Maumus F."/>
            <person name="Salse J."/>
            <person name="Schmutz J."/>
            <person name="Rensing S.A."/>
        </authorList>
    </citation>
    <scope>NUCLEOTIDE SEQUENCE [LARGE SCALE GENOMIC DNA]</scope>
    <source>
        <strain evidence="6 7">cv. Gransden 2004</strain>
    </source>
</reference>
<dbReference type="InterPro" id="IPR001214">
    <property type="entry name" value="SET_dom"/>
</dbReference>
<dbReference type="GO" id="GO:0016279">
    <property type="term" value="F:protein-lysine N-methyltransferase activity"/>
    <property type="evidence" value="ECO:0000318"/>
    <property type="project" value="GO_Central"/>
</dbReference>
<protein>
    <recommendedName>
        <fullName evidence="4">SET domain-containing protein</fullName>
    </recommendedName>
</protein>
<keyword evidence="2" id="KW-0808">Transferase</keyword>
<dbReference type="PaxDb" id="3218-PP1S59_346V6.1"/>
<dbReference type="GeneID" id="112279583"/>
<dbReference type="GO" id="GO:0032259">
    <property type="term" value="P:methylation"/>
    <property type="evidence" value="ECO:0007669"/>
    <property type="project" value="UniProtKB-KW"/>
</dbReference>
<dbReference type="InterPro" id="IPR036464">
    <property type="entry name" value="Rubisco_LSMT_subst-bd_sf"/>
</dbReference>
<dbReference type="InterPro" id="IPR046341">
    <property type="entry name" value="SET_dom_sf"/>
</dbReference>
<dbReference type="PANTHER" id="PTHR13271:SF91">
    <property type="entry name" value="PROTEIN SET DOMAIN GROUP 40"/>
    <property type="match status" value="1"/>
</dbReference>
<dbReference type="PROSITE" id="PS50280">
    <property type="entry name" value="SET"/>
    <property type="match status" value="1"/>
</dbReference>
<dbReference type="Proteomes" id="UP000006727">
    <property type="component" value="Chromosome 1"/>
</dbReference>